<comment type="caution">
    <text evidence="1">The sequence shown here is derived from an EMBL/GenBank/DDBJ whole genome shotgun (WGS) entry which is preliminary data.</text>
</comment>
<dbReference type="InterPro" id="IPR007364">
    <property type="entry name" value="SFM1-like"/>
</dbReference>
<dbReference type="PANTHER" id="PTHR35517">
    <property type="entry name" value="PROTEIN ARGININE N-METHYLTRANSFERASE SFM1"/>
    <property type="match status" value="1"/>
</dbReference>
<accession>A0A497EN65</accession>
<dbReference type="GO" id="GO:0035241">
    <property type="term" value="F:protein-arginine omega-N monomethyltransferase activity"/>
    <property type="evidence" value="ECO:0007669"/>
    <property type="project" value="TreeGrafter"/>
</dbReference>
<name>A0A497EN65_9CREN</name>
<proteinExistence type="predicted"/>
<gene>
    <name evidence="1" type="ORF">DRJ31_06870</name>
</gene>
<evidence type="ECO:0000313" key="2">
    <source>
        <dbReference type="Proteomes" id="UP000278475"/>
    </source>
</evidence>
<evidence type="ECO:0008006" key="3">
    <source>
        <dbReference type="Google" id="ProtNLM"/>
    </source>
</evidence>
<reference evidence="1 2" key="1">
    <citation type="submission" date="2018-06" db="EMBL/GenBank/DDBJ databases">
        <title>Extensive metabolic versatility and redundancy in microbially diverse, dynamic hydrothermal sediments.</title>
        <authorList>
            <person name="Dombrowski N."/>
            <person name="Teske A."/>
            <person name="Baker B.J."/>
        </authorList>
    </citation>
    <scope>NUCLEOTIDE SEQUENCE [LARGE SCALE GENOMIC DNA]</scope>
    <source>
        <strain evidence="1">B66_G16</strain>
    </source>
</reference>
<dbReference type="Pfam" id="PF04252">
    <property type="entry name" value="SFM1-like"/>
    <property type="match status" value="1"/>
</dbReference>
<protein>
    <recommendedName>
        <fullName evidence="3">SAM-dependent MTase TRM10-type domain-containing protein</fullName>
    </recommendedName>
</protein>
<dbReference type="PANTHER" id="PTHR35517:SF1">
    <property type="entry name" value="PROTEIN ARGININE N-METHYLTRANSFERASE SFM1"/>
    <property type="match status" value="1"/>
</dbReference>
<evidence type="ECO:0000313" key="1">
    <source>
        <dbReference type="EMBL" id="RLE48599.1"/>
    </source>
</evidence>
<dbReference type="CDD" id="cd18090">
    <property type="entry name" value="Arginine_MT_Sfm1"/>
    <property type="match status" value="1"/>
</dbReference>
<sequence length="219" mass="24904">MAVKNVKFVIEHLEPVLSRWAWIEYRHASEIVGRENLIITNVKDAREAEKLRELACEVYSQSISELLIPREKLIVLDPKSDIPLQPEDITEDSYIVIGGILGDHPPKGRTRKLLTSKLPGAKTRNIGKRQFSIDGAAYVANMVSQGANLSSIKVRKKLEILVKRDDFYEHVVELPYAYPVDDEGRVVVSKELIRYLKKGIEKDEKEILKTGHAKSIVDY</sequence>
<dbReference type="EMBL" id="QMQV01000066">
    <property type="protein sequence ID" value="RLE48599.1"/>
    <property type="molecule type" value="Genomic_DNA"/>
</dbReference>
<dbReference type="Proteomes" id="UP000278475">
    <property type="component" value="Unassembled WGS sequence"/>
</dbReference>
<organism evidence="1 2">
    <name type="scientific">Thermoproteota archaeon</name>
    <dbReference type="NCBI Taxonomy" id="2056631"/>
    <lineage>
        <taxon>Archaea</taxon>
        <taxon>Thermoproteota</taxon>
    </lineage>
</organism>
<dbReference type="AlphaFoldDB" id="A0A497EN65"/>